<name>A0A7X6PLH5_9CORY</name>
<dbReference type="InterPro" id="IPR017938">
    <property type="entry name" value="Riboflavin_synthase-like_b-brl"/>
</dbReference>
<comment type="caution">
    <text evidence="15">The sequence shown here is derived from an EMBL/GenBank/DDBJ whole genome shotgun (WGS) entry which is preliminary data.</text>
</comment>
<evidence type="ECO:0000256" key="4">
    <source>
        <dbReference type="ARBA" id="ARBA00022692"/>
    </source>
</evidence>
<keyword evidence="5" id="KW-0001">2Fe-2S</keyword>
<evidence type="ECO:0000256" key="7">
    <source>
        <dbReference type="ARBA" id="ARBA00022827"/>
    </source>
</evidence>
<dbReference type="InterPro" id="IPR013130">
    <property type="entry name" value="Fe3_Rdtase_TM_dom"/>
</dbReference>
<evidence type="ECO:0000256" key="13">
    <source>
        <dbReference type="SAM" id="Phobius"/>
    </source>
</evidence>
<dbReference type="GO" id="GO:0016020">
    <property type="term" value="C:membrane"/>
    <property type="evidence" value="ECO:0007669"/>
    <property type="project" value="UniProtKB-SubCell"/>
</dbReference>
<keyword evidence="8 13" id="KW-1133">Transmembrane helix</keyword>
<comment type="cofactor">
    <cofactor evidence="1">
        <name>FAD</name>
        <dbReference type="ChEBI" id="CHEBI:57692"/>
    </cofactor>
</comment>
<dbReference type="GO" id="GO:0046872">
    <property type="term" value="F:metal ion binding"/>
    <property type="evidence" value="ECO:0007669"/>
    <property type="project" value="UniProtKB-KW"/>
</dbReference>
<keyword evidence="12 13" id="KW-0472">Membrane</keyword>
<accession>A0A7X6PLH5</accession>
<keyword evidence="11" id="KW-0411">Iron-sulfur</keyword>
<evidence type="ECO:0000256" key="1">
    <source>
        <dbReference type="ARBA" id="ARBA00001974"/>
    </source>
</evidence>
<dbReference type="SUPFAM" id="SSF63380">
    <property type="entry name" value="Riboflavin synthase domain-like"/>
    <property type="match status" value="1"/>
</dbReference>
<evidence type="ECO:0000256" key="12">
    <source>
        <dbReference type="ARBA" id="ARBA00023136"/>
    </source>
</evidence>
<evidence type="ECO:0000256" key="6">
    <source>
        <dbReference type="ARBA" id="ARBA00022723"/>
    </source>
</evidence>
<comment type="subcellular location">
    <subcellularLocation>
        <location evidence="2">Membrane</location>
        <topology evidence="2">Multi-pass membrane protein</topology>
    </subcellularLocation>
</comment>
<dbReference type="GO" id="GO:0016491">
    <property type="term" value="F:oxidoreductase activity"/>
    <property type="evidence" value="ECO:0007669"/>
    <property type="project" value="UniProtKB-KW"/>
</dbReference>
<reference evidence="15 16" key="1">
    <citation type="journal article" date="2020" name="Biotechnol. Biofuels">
        <title>New insights from the biogas microbiome by comprehensive genome-resolved metagenomics of nearly 1600 species originating from multiple anaerobic digesters.</title>
        <authorList>
            <person name="Campanaro S."/>
            <person name="Treu L."/>
            <person name="Rodriguez-R L.M."/>
            <person name="Kovalovszki A."/>
            <person name="Ziels R.M."/>
            <person name="Maus I."/>
            <person name="Zhu X."/>
            <person name="Kougias P.G."/>
            <person name="Basile A."/>
            <person name="Luo G."/>
            <person name="Schluter A."/>
            <person name="Konstantinidis K.T."/>
            <person name="Angelidaki I."/>
        </authorList>
    </citation>
    <scope>NUCLEOTIDE SEQUENCE [LARGE SCALE GENOMIC DNA]</scope>
    <source>
        <strain evidence="15">AS15tlH2ME_198</strain>
    </source>
</reference>
<feature type="transmembrane region" description="Helical" evidence="13">
    <location>
        <begin position="166"/>
        <end position="183"/>
    </location>
</feature>
<sequence>MRKLRHVFAGAVVLLVVLWLIAEPTIFRSTTFFGLRTTMLQLTGVVAMGCMGFAMVLALRPMWPQAWLGGLDKMYRLHKWLGIAALVTSLLHWLWAKGPKWAVGWGWLERPARGERAGPGNSVADWLSDQRGLAESIGEWTFYAVVVLILLALIQQFPYRLFYKTHRLLAITWLLLVFHTVVLMESDYWLSPVGWVMAALLTAGSWAALVVLARKVSVSRQVPGTITSSHWFGDVHSLEIEAEVPTWPGHRPGQYAFLTLDGAEGAHPYTITSNWCPERPMITFGIRELGDYTRGLRDRLVIGQAVKVEGPYGGFDFDDHRARQIWIGGGVGVTLFIARMKYLASRRADRDTEFIPSQQIDLFHSTTDIDQEVFDRLAADAWAAGVRLHILVDARDGLLTGERLRSTVPEWREAGIWFCGPSGFGEALRRDLAAHGFPVEKQFHQELFAMR</sequence>
<dbReference type="Gene3D" id="2.40.30.10">
    <property type="entry name" value="Translation factors"/>
    <property type="match status" value="1"/>
</dbReference>
<dbReference type="InterPro" id="IPR017927">
    <property type="entry name" value="FAD-bd_FR_type"/>
</dbReference>
<dbReference type="PANTHER" id="PTHR47354:SF8">
    <property type="entry name" value="1,2-PHENYLACETYL-COA EPOXIDASE, SUBUNIT E"/>
    <property type="match status" value="1"/>
</dbReference>
<keyword evidence="10" id="KW-0408">Iron</keyword>
<feature type="domain" description="FAD-binding FR-type" evidence="14">
    <location>
        <begin position="203"/>
        <end position="318"/>
    </location>
</feature>
<evidence type="ECO:0000313" key="15">
    <source>
        <dbReference type="EMBL" id="NLA55001.1"/>
    </source>
</evidence>
<dbReference type="Pfam" id="PF01794">
    <property type="entry name" value="Ferric_reduct"/>
    <property type="match status" value="1"/>
</dbReference>
<evidence type="ECO:0000256" key="11">
    <source>
        <dbReference type="ARBA" id="ARBA00023014"/>
    </source>
</evidence>
<dbReference type="GO" id="GO:0051537">
    <property type="term" value="F:2 iron, 2 sulfur cluster binding"/>
    <property type="evidence" value="ECO:0007669"/>
    <property type="project" value="UniProtKB-KW"/>
</dbReference>
<evidence type="ECO:0000313" key="16">
    <source>
        <dbReference type="Proteomes" id="UP000557899"/>
    </source>
</evidence>
<keyword evidence="3" id="KW-0285">Flavoprotein</keyword>
<feature type="transmembrane region" description="Helical" evidence="13">
    <location>
        <begin position="137"/>
        <end position="154"/>
    </location>
</feature>
<dbReference type="PROSITE" id="PS51384">
    <property type="entry name" value="FAD_FR"/>
    <property type="match status" value="1"/>
</dbReference>
<evidence type="ECO:0000256" key="8">
    <source>
        <dbReference type="ARBA" id="ARBA00022989"/>
    </source>
</evidence>
<dbReference type="PANTHER" id="PTHR47354">
    <property type="entry name" value="NADH OXIDOREDUCTASE HCR"/>
    <property type="match status" value="1"/>
</dbReference>
<feature type="transmembrane region" description="Helical" evidence="13">
    <location>
        <begin position="80"/>
        <end position="96"/>
    </location>
</feature>
<keyword evidence="7" id="KW-0274">FAD</keyword>
<evidence type="ECO:0000256" key="5">
    <source>
        <dbReference type="ARBA" id="ARBA00022714"/>
    </source>
</evidence>
<keyword evidence="9" id="KW-0560">Oxidoreductase</keyword>
<evidence type="ECO:0000256" key="2">
    <source>
        <dbReference type="ARBA" id="ARBA00004141"/>
    </source>
</evidence>
<dbReference type="GO" id="GO:0050660">
    <property type="term" value="F:flavin adenine dinucleotide binding"/>
    <property type="evidence" value="ECO:0007669"/>
    <property type="project" value="TreeGrafter"/>
</dbReference>
<organism evidence="15 16">
    <name type="scientific">Corynebacterium humireducens</name>
    <dbReference type="NCBI Taxonomy" id="1223514"/>
    <lineage>
        <taxon>Bacteria</taxon>
        <taxon>Bacillati</taxon>
        <taxon>Actinomycetota</taxon>
        <taxon>Actinomycetes</taxon>
        <taxon>Mycobacteriales</taxon>
        <taxon>Corynebacteriaceae</taxon>
        <taxon>Corynebacterium</taxon>
    </lineage>
</organism>
<proteinExistence type="predicted"/>
<evidence type="ECO:0000256" key="3">
    <source>
        <dbReference type="ARBA" id="ARBA00022630"/>
    </source>
</evidence>
<keyword evidence="4 13" id="KW-0812">Transmembrane</keyword>
<dbReference type="CDD" id="cd06198">
    <property type="entry name" value="FNR_like_3"/>
    <property type="match status" value="1"/>
</dbReference>
<protein>
    <submittedName>
        <fullName evidence="15">Ferric reductase</fullName>
    </submittedName>
</protein>
<dbReference type="SUPFAM" id="SSF52343">
    <property type="entry name" value="Ferredoxin reductase-like, C-terminal NADP-linked domain"/>
    <property type="match status" value="1"/>
</dbReference>
<dbReference type="InterPro" id="IPR039261">
    <property type="entry name" value="FNR_nucleotide-bd"/>
</dbReference>
<feature type="transmembrane region" description="Helical" evidence="13">
    <location>
        <begin position="38"/>
        <end position="59"/>
    </location>
</feature>
<dbReference type="AlphaFoldDB" id="A0A7X6PLH5"/>
<dbReference type="Gene3D" id="3.40.50.80">
    <property type="entry name" value="Nucleotide-binding domain of ferredoxin-NADP reductase (FNR) module"/>
    <property type="match status" value="1"/>
</dbReference>
<dbReference type="Proteomes" id="UP000557899">
    <property type="component" value="Unassembled WGS sequence"/>
</dbReference>
<gene>
    <name evidence="15" type="ORF">GX859_01680</name>
</gene>
<keyword evidence="6" id="KW-0479">Metal-binding</keyword>
<feature type="transmembrane region" description="Helical" evidence="13">
    <location>
        <begin position="189"/>
        <end position="212"/>
    </location>
</feature>
<evidence type="ECO:0000256" key="10">
    <source>
        <dbReference type="ARBA" id="ARBA00023004"/>
    </source>
</evidence>
<dbReference type="EMBL" id="JAAZHI010000035">
    <property type="protein sequence ID" value="NLA55001.1"/>
    <property type="molecule type" value="Genomic_DNA"/>
</dbReference>
<dbReference type="InterPro" id="IPR050415">
    <property type="entry name" value="MRET"/>
</dbReference>
<evidence type="ECO:0000259" key="14">
    <source>
        <dbReference type="PROSITE" id="PS51384"/>
    </source>
</evidence>
<evidence type="ECO:0000256" key="9">
    <source>
        <dbReference type="ARBA" id="ARBA00023002"/>
    </source>
</evidence>